<dbReference type="AlphaFoldDB" id="A0A8H7VBY2"/>
<reference evidence="1 2" key="1">
    <citation type="submission" date="2020-12" db="EMBL/GenBank/DDBJ databases">
        <title>Metabolic potential, ecology and presence of endohyphal bacteria is reflected in genomic diversity of Mucoromycotina.</title>
        <authorList>
            <person name="Muszewska A."/>
            <person name="Okrasinska A."/>
            <person name="Steczkiewicz K."/>
            <person name="Drgas O."/>
            <person name="Orlowska M."/>
            <person name="Perlinska-Lenart U."/>
            <person name="Aleksandrzak-Piekarczyk T."/>
            <person name="Szatraj K."/>
            <person name="Zielenkiewicz U."/>
            <person name="Pilsyk S."/>
            <person name="Malc E."/>
            <person name="Mieczkowski P."/>
            <person name="Kruszewska J.S."/>
            <person name="Biernat P."/>
            <person name="Pawlowska J."/>
        </authorList>
    </citation>
    <scope>NUCLEOTIDE SEQUENCE [LARGE SCALE GENOMIC DNA]</scope>
    <source>
        <strain evidence="1 2">CBS 142.35</strain>
    </source>
</reference>
<sequence>MMGQTYRSTESRSRRGAHIQVLFHADDRGEAMAWPCKIQFFFRHVQIVDGISKEHIFAYVRWYSIHGENDGQRYVDPYLEIWRSHFRAEDMTSIVPVHRLYGQVAIIKYNTEINANSRITIIPLPKKMLA</sequence>
<name>A0A8H7VBY2_9FUNG</name>
<organism evidence="1 2">
    <name type="scientific">Circinella minor</name>
    <dbReference type="NCBI Taxonomy" id="1195481"/>
    <lineage>
        <taxon>Eukaryota</taxon>
        <taxon>Fungi</taxon>
        <taxon>Fungi incertae sedis</taxon>
        <taxon>Mucoromycota</taxon>
        <taxon>Mucoromycotina</taxon>
        <taxon>Mucoromycetes</taxon>
        <taxon>Mucorales</taxon>
        <taxon>Lichtheimiaceae</taxon>
        <taxon>Circinella</taxon>
    </lineage>
</organism>
<dbReference type="EMBL" id="JAEPRB010000579">
    <property type="protein sequence ID" value="KAG2214790.1"/>
    <property type="molecule type" value="Genomic_DNA"/>
</dbReference>
<proteinExistence type="predicted"/>
<protein>
    <submittedName>
        <fullName evidence="1">Uncharacterized protein</fullName>
    </submittedName>
</protein>
<keyword evidence="2" id="KW-1185">Reference proteome</keyword>
<evidence type="ECO:0000313" key="2">
    <source>
        <dbReference type="Proteomes" id="UP000646827"/>
    </source>
</evidence>
<dbReference type="OrthoDB" id="2288577at2759"/>
<dbReference type="Proteomes" id="UP000646827">
    <property type="component" value="Unassembled WGS sequence"/>
</dbReference>
<gene>
    <name evidence="1" type="ORF">INT45_002985</name>
</gene>
<evidence type="ECO:0000313" key="1">
    <source>
        <dbReference type="EMBL" id="KAG2214790.1"/>
    </source>
</evidence>
<comment type="caution">
    <text evidence="1">The sequence shown here is derived from an EMBL/GenBank/DDBJ whole genome shotgun (WGS) entry which is preliminary data.</text>
</comment>
<accession>A0A8H7VBY2</accession>